<dbReference type="InterPro" id="IPR036737">
    <property type="entry name" value="OmpA-like_sf"/>
</dbReference>
<evidence type="ECO:0000256" key="3">
    <source>
        <dbReference type="ARBA" id="ARBA00023237"/>
    </source>
</evidence>
<dbReference type="PANTHER" id="PTHR30329:SF21">
    <property type="entry name" value="LIPOPROTEIN YIAD-RELATED"/>
    <property type="match status" value="1"/>
</dbReference>
<organism evidence="6 7">
    <name type="scientific">Bernardetia litoralis (strain ATCC 23117 / DSM 6794 / NBRC 15988 / NCIMB 1366 / Fx l1 / Sio-4)</name>
    <name type="common">Flexibacter litoralis</name>
    <dbReference type="NCBI Taxonomy" id="880071"/>
    <lineage>
        <taxon>Bacteria</taxon>
        <taxon>Pseudomonadati</taxon>
        <taxon>Bacteroidota</taxon>
        <taxon>Cytophagia</taxon>
        <taxon>Cytophagales</taxon>
        <taxon>Bernardetiaceae</taxon>
        <taxon>Bernardetia</taxon>
    </lineage>
</organism>
<dbReference type="Pfam" id="PF00691">
    <property type="entry name" value="OmpA"/>
    <property type="match status" value="1"/>
</dbReference>
<dbReference type="InterPro" id="IPR050330">
    <property type="entry name" value="Bact_OuterMem_StrucFunc"/>
</dbReference>
<keyword evidence="7" id="KW-1185">Reference proteome</keyword>
<dbReference type="STRING" id="880071.Fleli_2023"/>
<accession>I4AKC2</accession>
<evidence type="ECO:0000313" key="6">
    <source>
        <dbReference type="EMBL" id="AFM04407.1"/>
    </source>
</evidence>
<dbReference type="KEGG" id="fli:Fleli_2023"/>
<dbReference type="eggNOG" id="COG2885">
    <property type="taxonomic scope" value="Bacteria"/>
</dbReference>
<dbReference type="HOGENOM" id="CLU_602371_0_0_10"/>
<dbReference type="PRINTS" id="PR01021">
    <property type="entry name" value="OMPADOMAIN"/>
</dbReference>
<gene>
    <name evidence="6" type="ordered locus">Fleli_2023</name>
</gene>
<proteinExistence type="predicted"/>
<dbReference type="PROSITE" id="PS51123">
    <property type="entry name" value="OMPA_2"/>
    <property type="match status" value="1"/>
</dbReference>
<dbReference type="InterPro" id="IPR006665">
    <property type="entry name" value="OmpA-like"/>
</dbReference>
<dbReference type="InterPro" id="IPR015943">
    <property type="entry name" value="WD40/YVTN_repeat-like_dom_sf"/>
</dbReference>
<name>I4AKC2_BERLS</name>
<dbReference type="Gene3D" id="2.130.10.10">
    <property type="entry name" value="YVTN repeat-like/Quinoprotein amine dehydrogenase"/>
    <property type="match status" value="2"/>
</dbReference>
<evidence type="ECO:0000313" key="7">
    <source>
        <dbReference type="Proteomes" id="UP000006054"/>
    </source>
</evidence>
<keyword evidence="2 4" id="KW-0472">Membrane</keyword>
<reference evidence="7" key="1">
    <citation type="submission" date="2012-06" db="EMBL/GenBank/DDBJ databases">
        <title>The complete genome of Flexibacter litoralis DSM 6794.</title>
        <authorList>
            <person name="Lucas S."/>
            <person name="Copeland A."/>
            <person name="Lapidus A."/>
            <person name="Glavina del Rio T."/>
            <person name="Dalin E."/>
            <person name="Tice H."/>
            <person name="Bruce D."/>
            <person name="Goodwin L."/>
            <person name="Pitluck S."/>
            <person name="Peters L."/>
            <person name="Ovchinnikova G."/>
            <person name="Lu M."/>
            <person name="Kyrpides N."/>
            <person name="Mavromatis K."/>
            <person name="Ivanova N."/>
            <person name="Brettin T."/>
            <person name="Detter J.C."/>
            <person name="Han C."/>
            <person name="Larimer F."/>
            <person name="Land M."/>
            <person name="Hauser L."/>
            <person name="Markowitz V."/>
            <person name="Cheng J.-F."/>
            <person name="Hugenholtz P."/>
            <person name="Woyke T."/>
            <person name="Wu D."/>
            <person name="Spring S."/>
            <person name="Lang E."/>
            <person name="Kopitz M."/>
            <person name="Brambilla E."/>
            <person name="Klenk H.-P."/>
            <person name="Eisen J.A."/>
        </authorList>
    </citation>
    <scope>NUCLEOTIDE SEQUENCE [LARGE SCALE GENOMIC DNA]</scope>
    <source>
        <strain evidence="7">ATCC 23117 / DSM 6794 / NBRC 15988 / NCIMB 1366 / Sio-4</strain>
    </source>
</reference>
<dbReference type="eggNOG" id="COG3292">
    <property type="taxonomic scope" value="Bacteria"/>
</dbReference>
<evidence type="ECO:0000256" key="2">
    <source>
        <dbReference type="ARBA" id="ARBA00023136"/>
    </source>
</evidence>
<dbReference type="GO" id="GO:0009279">
    <property type="term" value="C:cell outer membrane"/>
    <property type="evidence" value="ECO:0007669"/>
    <property type="project" value="UniProtKB-SubCell"/>
</dbReference>
<evidence type="ECO:0000259" key="5">
    <source>
        <dbReference type="PROSITE" id="PS51123"/>
    </source>
</evidence>
<protein>
    <submittedName>
        <fullName evidence="6">Outer membrane protein/peptidoglycan-associated (Lipo)protein</fullName>
    </submittedName>
</protein>
<evidence type="ECO:0000256" key="4">
    <source>
        <dbReference type="PROSITE-ProRule" id="PRU00473"/>
    </source>
</evidence>
<dbReference type="EMBL" id="CP003345">
    <property type="protein sequence ID" value="AFM04407.1"/>
    <property type="molecule type" value="Genomic_DNA"/>
</dbReference>
<feature type="domain" description="OmpA-like" evidence="5">
    <location>
        <begin position="338"/>
        <end position="454"/>
    </location>
</feature>
<dbReference type="AlphaFoldDB" id="I4AKC2"/>
<dbReference type="InterPro" id="IPR006664">
    <property type="entry name" value="OMP_bac"/>
</dbReference>
<dbReference type="CDD" id="cd07185">
    <property type="entry name" value="OmpA_C-like"/>
    <property type="match status" value="1"/>
</dbReference>
<dbReference type="PANTHER" id="PTHR30329">
    <property type="entry name" value="STATOR ELEMENT OF FLAGELLAR MOTOR COMPLEX"/>
    <property type="match status" value="1"/>
</dbReference>
<sequence precursor="true">MNTYIFTLSIFLKIVLLLFLYFTSTLFGFAQTTPTWHFDTYNDNNSSIPHNFINDLAFDKTDNSLWIATGGGLVHWSEKDSIIYTPKNSDLKDYGIKCITVGKDGDKYIGTYGAGIYKIDIKGQTSHLHVPSKSNKNTVLSIKEDQHKTIWVGTEEEGLFRIDSKFQTLISVEKIAFTRVFEIIVDKNNTKWIATERGLYTLDNNNRLKIYPSLKDQPINSIAFSPKNQLLISSTLESTAQFFVAEKKQNPSKDVHYQFRTMLPTNENLWVASLSGLSLFENDKWTVFNPQNSAFPSTMVSTLAQNPKDNTIWAGTYGQGLVKLSQLQKLPKGEFRLGTTSIKKGDVVRLHIGFERATAIFNDTTGISELVEFMTENKTIRIELSGHTDTAGDATLNYKLSQERADAVKLYLMRKNIEANRIETKAYGGTKPISNNKNELSRQKNRRVEMRIIE</sequence>
<dbReference type="OrthoDB" id="1490539at2"/>
<dbReference type="RefSeq" id="WP_014797856.1">
    <property type="nucleotide sequence ID" value="NC_018018.1"/>
</dbReference>
<comment type="subcellular location">
    <subcellularLocation>
        <location evidence="1">Cell outer membrane</location>
    </subcellularLocation>
</comment>
<dbReference type="Proteomes" id="UP000006054">
    <property type="component" value="Chromosome"/>
</dbReference>
<evidence type="ECO:0000256" key="1">
    <source>
        <dbReference type="ARBA" id="ARBA00004442"/>
    </source>
</evidence>
<dbReference type="SUPFAM" id="SSF101898">
    <property type="entry name" value="NHL repeat"/>
    <property type="match status" value="1"/>
</dbReference>
<dbReference type="SUPFAM" id="SSF103088">
    <property type="entry name" value="OmpA-like"/>
    <property type="match status" value="1"/>
</dbReference>
<keyword evidence="3" id="KW-0998">Cell outer membrane</keyword>
<dbReference type="Gene3D" id="3.30.1330.60">
    <property type="entry name" value="OmpA-like domain"/>
    <property type="match status" value="1"/>
</dbReference>